<dbReference type="PROSITE" id="PS50891">
    <property type="entry name" value="LOB"/>
    <property type="match status" value="1"/>
</dbReference>
<gene>
    <name evidence="3" type="ORF">CEURO_LOCUS1548</name>
</gene>
<dbReference type="PANTHER" id="PTHR31301:SF19">
    <property type="entry name" value="LOB DOMAIN-CONTAINING PROTEIN 2"/>
    <property type="match status" value="1"/>
</dbReference>
<name>A0A9P1DXI9_CUSEU</name>
<dbReference type="EMBL" id="CAMAPE010000004">
    <property type="protein sequence ID" value="CAH9060259.1"/>
    <property type="molecule type" value="Genomic_DNA"/>
</dbReference>
<dbReference type="AlphaFoldDB" id="A0A9P1DXI9"/>
<protein>
    <recommendedName>
        <fullName evidence="2">LOB domain-containing protein</fullName>
    </recommendedName>
</protein>
<accession>A0A9P1DXI9</accession>
<proteinExistence type="inferred from homology"/>
<evidence type="ECO:0000259" key="2">
    <source>
        <dbReference type="PROSITE" id="PS50891"/>
    </source>
</evidence>
<reference evidence="3" key="1">
    <citation type="submission" date="2022-07" db="EMBL/GenBank/DDBJ databases">
        <authorList>
            <person name="Macas J."/>
            <person name="Novak P."/>
            <person name="Neumann P."/>
        </authorList>
    </citation>
    <scope>NUCLEOTIDE SEQUENCE</scope>
</reference>
<dbReference type="Pfam" id="PF03195">
    <property type="entry name" value="LOB"/>
    <property type="match status" value="1"/>
</dbReference>
<organism evidence="3 4">
    <name type="scientific">Cuscuta europaea</name>
    <name type="common">European dodder</name>
    <dbReference type="NCBI Taxonomy" id="41803"/>
    <lineage>
        <taxon>Eukaryota</taxon>
        <taxon>Viridiplantae</taxon>
        <taxon>Streptophyta</taxon>
        <taxon>Embryophyta</taxon>
        <taxon>Tracheophyta</taxon>
        <taxon>Spermatophyta</taxon>
        <taxon>Magnoliopsida</taxon>
        <taxon>eudicotyledons</taxon>
        <taxon>Gunneridae</taxon>
        <taxon>Pentapetalae</taxon>
        <taxon>asterids</taxon>
        <taxon>lamiids</taxon>
        <taxon>Solanales</taxon>
        <taxon>Convolvulaceae</taxon>
        <taxon>Cuscuteae</taxon>
        <taxon>Cuscuta</taxon>
        <taxon>Cuscuta subgen. Cuscuta</taxon>
    </lineage>
</organism>
<evidence type="ECO:0000256" key="1">
    <source>
        <dbReference type="ARBA" id="ARBA00005474"/>
    </source>
</evidence>
<dbReference type="InterPro" id="IPR004883">
    <property type="entry name" value="LOB"/>
</dbReference>
<dbReference type="Proteomes" id="UP001152484">
    <property type="component" value="Unassembled WGS sequence"/>
</dbReference>
<keyword evidence="4" id="KW-1185">Reference proteome</keyword>
<comment type="similarity">
    <text evidence="1">Belongs to the LOB domain-containing protein family.</text>
</comment>
<sequence length="264" mass="30335">MENDDEGGRNGPTCAACKHQRKKCNPNNCVLRPHFRSDRMREFEAVHRVFGIANMSRMLRDLSGHEERHEATKSFMWEARAWEQDPVRGPLGRFNQLQRENKDLKTQLLRFRINALPILPLPTPPLLPPSPSYSGGTDCIHILQNLMTISPGQHQGQLRENHVTVNTSPNSHQFRQYCCNNNKQTPIYRPNDPEPVSVLYHPPNNPISQRSDNNDFAEAKFQRVSNKHDQDHLFKFATNLPIMPPKGDDDDLAMYGSLPRNNEV</sequence>
<dbReference type="PANTHER" id="PTHR31301">
    <property type="entry name" value="LOB DOMAIN-CONTAINING PROTEIN 4-RELATED"/>
    <property type="match status" value="1"/>
</dbReference>
<evidence type="ECO:0000313" key="3">
    <source>
        <dbReference type="EMBL" id="CAH9060259.1"/>
    </source>
</evidence>
<feature type="domain" description="LOB" evidence="2">
    <location>
        <begin position="12"/>
        <end position="115"/>
    </location>
</feature>
<dbReference type="OrthoDB" id="1303186at2759"/>
<comment type="caution">
    <text evidence="3">The sequence shown here is derived from an EMBL/GenBank/DDBJ whole genome shotgun (WGS) entry which is preliminary data.</text>
</comment>
<evidence type="ECO:0000313" key="4">
    <source>
        <dbReference type="Proteomes" id="UP001152484"/>
    </source>
</evidence>